<name>A0ABW4LKT2_9MICO</name>
<feature type="active site" description="Proton acceptor; specific for L-alanine" evidence="4">
    <location>
        <position position="263"/>
    </location>
</feature>
<evidence type="ECO:0000313" key="7">
    <source>
        <dbReference type="Proteomes" id="UP001597347"/>
    </source>
</evidence>
<reference evidence="7" key="1">
    <citation type="journal article" date="2019" name="Int. J. Syst. Evol. Microbiol.">
        <title>The Global Catalogue of Microorganisms (GCM) 10K type strain sequencing project: providing services to taxonomists for standard genome sequencing and annotation.</title>
        <authorList>
            <consortium name="The Broad Institute Genomics Platform"/>
            <consortium name="The Broad Institute Genome Sequencing Center for Infectious Disease"/>
            <person name="Wu L."/>
            <person name="Ma J."/>
        </authorList>
    </citation>
    <scope>NUCLEOTIDE SEQUENCE [LARGE SCALE GENOMIC DNA]</scope>
    <source>
        <strain evidence="7">CGMCC 1.12471</strain>
    </source>
</reference>
<dbReference type="SMART" id="SM01005">
    <property type="entry name" value="Ala_racemase_C"/>
    <property type="match status" value="1"/>
</dbReference>
<dbReference type="InterPro" id="IPR011079">
    <property type="entry name" value="Ala_racemase_C"/>
</dbReference>
<dbReference type="PRINTS" id="PR00992">
    <property type="entry name" value="ALARACEMASE"/>
</dbReference>
<evidence type="ECO:0000256" key="2">
    <source>
        <dbReference type="ARBA" id="ARBA00022898"/>
    </source>
</evidence>
<feature type="binding site" evidence="4">
    <location>
        <position position="310"/>
    </location>
    <ligand>
        <name>substrate</name>
    </ligand>
</feature>
<evidence type="ECO:0000313" key="6">
    <source>
        <dbReference type="EMBL" id="MFD1722714.1"/>
    </source>
</evidence>
<comment type="cofactor">
    <cofactor evidence="1 4">
        <name>pyridoxal 5'-phosphate</name>
        <dbReference type="ChEBI" id="CHEBI:597326"/>
    </cofactor>
</comment>
<keyword evidence="7" id="KW-1185">Reference proteome</keyword>
<dbReference type="InterPro" id="IPR001608">
    <property type="entry name" value="Ala_racemase_N"/>
</dbReference>
<evidence type="ECO:0000256" key="3">
    <source>
        <dbReference type="ARBA" id="ARBA00023235"/>
    </source>
</evidence>
<gene>
    <name evidence="6" type="primary">alr</name>
    <name evidence="6" type="ORF">ACFSBI_14250</name>
</gene>
<dbReference type="SUPFAM" id="SSF50621">
    <property type="entry name" value="Alanine racemase C-terminal domain-like"/>
    <property type="match status" value="1"/>
</dbReference>
<sequence>MIALAEAGRVAARPMLRLDPAAVAHNVRVLRRTAGVPVLAAVKADGFGCGAEAVARAALGAGATWLGTTTLAEAVALRRAGLAARTLAWLHPVDADWETALRLRIDVAVPSADHLAALAAAARRLGVRAAAHLHVDTGMARDGASVPEWRRLVRAAAGARDAVEVVGVMGHLPCADLPGHPSTAAGIRAFAGAVAAARAAGLRPALRHLAATEAALHVPAARFDLVRVGAGLYGIGEGLREVATLTAPVVLTRRVRAGTPVGYGHTATAPRDTVLATLPVGFADGLPRSAVGAEVLLGGARRPVLGRISMDQVVVDAGPAGVPLGSVATVFGDGGPSVAEWAAWAGTNPHEVLTGVGARVVRS</sequence>
<dbReference type="EMBL" id="JBHUEA010000025">
    <property type="protein sequence ID" value="MFD1722714.1"/>
    <property type="molecule type" value="Genomic_DNA"/>
</dbReference>
<proteinExistence type="inferred from homology"/>
<feature type="modified residue" description="N6-(pyridoxal phosphate)lysine" evidence="4">
    <location>
        <position position="43"/>
    </location>
</feature>
<comment type="caution">
    <text evidence="6">The sequence shown here is derived from an EMBL/GenBank/DDBJ whole genome shotgun (WGS) entry which is preliminary data.</text>
</comment>
<organism evidence="6 7">
    <name type="scientific">Amnibacterium endophyticum</name>
    <dbReference type="NCBI Taxonomy" id="2109337"/>
    <lineage>
        <taxon>Bacteria</taxon>
        <taxon>Bacillati</taxon>
        <taxon>Actinomycetota</taxon>
        <taxon>Actinomycetes</taxon>
        <taxon>Micrococcales</taxon>
        <taxon>Microbacteriaceae</taxon>
        <taxon>Amnibacterium</taxon>
    </lineage>
</organism>
<keyword evidence="3 4" id="KW-0413">Isomerase</keyword>
<dbReference type="HAMAP" id="MF_01201">
    <property type="entry name" value="Ala_racemase"/>
    <property type="match status" value="1"/>
</dbReference>
<evidence type="ECO:0000256" key="4">
    <source>
        <dbReference type="HAMAP-Rule" id="MF_01201"/>
    </source>
</evidence>
<comment type="catalytic activity">
    <reaction evidence="4">
        <text>L-alanine = D-alanine</text>
        <dbReference type="Rhea" id="RHEA:20249"/>
        <dbReference type="ChEBI" id="CHEBI:57416"/>
        <dbReference type="ChEBI" id="CHEBI:57972"/>
        <dbReference type="EC" id="5.1.1.1"/>
    </reaction>
</comment>
<dbReference type="Pfam" id="PF00842">
    <property type="entry name" value="Ala_racemase_C"/>
    <property type="match status" value="1"/>
</dbReference>
<comment type="pathway">
    <text evidence="4">Amino-acid biosynthesis; D-alanine biosynthesis; D-alanine from L-alanine: step 1/1.</text>
</comment>
<dbReference type="PANTHER" id="PTHR30511:SF0">
    <property type="entry name" value="ALANINE RACEMASE, CATABOLIC-RELATED"/>
    <property type="match status" value="1"/>
</dbReference>
<comment type="function">
    <text evidence="4">Catalyzes the interconversion of L-alanine and D-alanine. May also act on other amino acids.</text>
</comment>
<comment type="similarity">
    <text evidence="4">Belongs to the alanine racemase family.</text>
</comment>
<dbReference type="NCBIfam" id="TIGR00492">
    <property type="entry name" value="alr"/>
    <property type="match status" value="1"/>
</dbReference>
<feature type="binding site" evidence="4">
    <location>
        <position position="141"/>
    </location>
    <ligand>
        <name>substrate</name>
    </ligand>
</feature>
<dbReference type="SUPFAM" id="SSF51419">
    <property type="entry name" value="PLP-binding barrel"/>
    <property type="match status" value="1"/>
</dbReference>
<dbReference type="Pfam" id="PF01168">
    <property type="entry name" value="Ala_racemase_N"/>
    <property type="match status" value="1"/>
</dbReference>
<keyword evidence="2 4" id="KW-0663">Pyridoxal phosphate</keyword>
<dbReference type="Gene3D" id="3.20.20.10">
    <property type="entry name" value="Alanine racemase"/>
    <property type="match status" value="1"/>
</dbReference>
<dbReference type="InterPro" id="IPR029066">
    <property type="entry name" value="PLP-binding_barrel"/>
</dbReference>
<dbReference type="Gene3D" id="2.40.37.10">
    <property type="entry name" value="Lyase, Ornithine Decarboxylase, Chain A, domain 1"/>
    <property type="match status" value="1"/>
</dbReference>
<evidence type="ECO:0000256" key="1">
    <source>
        <dbReference type="ARBA" id="ARBA00001933"/>
    </source>
</evidence>
<evidence type="ECO:0000259" key="5">
    <source>
        <dbReference type="SMART" id="SM01005"/>
    </source>
</evidence>
<dbReference type="PANTHER" id="PTHR30511">
    <property type="entry name" value="ALANINE RACEMASE"/>
    <property type="match status" value="1"/>
</dbReference>
<protein>
    <recommendedName>
        <fullName evidence="4">Alanine racemase</fullName>
        <ecNumber evidence="4">5.1.1.1</ecNumber>
    </recommendedName>
</protein>
<dbReference type="InterPro" id="IPR009006">
    <property type="entry name" value="Ala_racemase/Decarboxylase_C"/>
</dbReference>
<accession>A0ABW4LKT2</accession>
<dbReference type="Proteomes" id="UP001597347">
    <property type="component" value="Unassembled WGS sequence"/>
</dbReference>
<feature type="domain" description="Alanine racemase C-terminal" evidence="5">
    <location>
        <begin position="242"/>
        <end position="363"/>
    </location>
</feature>
<dbReference type="CDD" id="cd00430">
    <property type="entry name" value="PLPDE_III_AR"/>
    <property type="match status" value="1"/>
</dbReference>
<dbReference type="EC" id="5.1.1.1" evidence="4"/>
<dbReference type="InterPro" id="IPR000821">
    <property type="entry name" value="Ala_racemase"/>
</dbReference>
<feature type="active site" description="Proton acceptor; specific for D-alanine" evidence="4">
    <location>
        <position position="43"/>
    </location>
</feature>
<dbReference type="GO" id="GO:0008784">
    <property type="term" value="F:alanine racemase activity"/>
    <property type="evidence" value="ECO:0007669"/>
    <property type="project" value="UniProtKB-EC"/>
</dbReference>
<dbReference type="RefSeq" id="WP_377936064.1">
    <property type="nucleotide sequence ID" value="NZ_JBHUEA010000025.1"/>
</dbReference>